<comment type="caution">
    <text evidence="1">The sequence shown here is derived from an EMBL/GenBank/DDBJ whole genome shotgun (WGS) entry which is preliminary data.</text>
</comment>
<name>A0A7Y7IU08_9PROT</name>
<reference evidence="1 2" key="1">
    <citation type="submission" date="2020-06" db="EMBL/GenBank/DDBJ databases">
        <title>Description of novel acetic acid bacteria.</title>
        <authorList>
            <person name="Sombolestani A."/>
        </authorList>
    </citation>
    <scope>NUCLEOTIDE SEQUENCE [LARGE SCALE GENOMIC DNA]</scope>
    <source>
        <strain evidence="1 2">LMG 31431</strain>
    </source>
</reference>
<organism evidence="1 2">
    <name type="scientific">Nguyenibacter vanlangensis</name>
    <dbReference type="NCBI Taxonomy" id="1216886"/>
    <lineage>
        <taxon>Bacteria</taxon>
        <taxon>Pseudomonadati</taxon>
        <taxon>Pseudomonadota</taxon>
        <taxon>Alphaproteobacteria</taxon>
        <taxon>Acetobacterales</taxon>
        <taxon>Acetobacteraceae</taxon>
        <taxon>Nguyenibacter</taxon>
    </lineage>
</organism>
<protein>
    <submittedName>
        <fullName evidence="1">Uncharacterized protein</fullName>
    </submittedName>
</protein>
<dbReference type="Proteomes" id="UP000534870">
    <property type="component" value="Unassembled WGS sequence"/>
</dbReference>
<dbReference type="RefSeq" id="WP_176638578.1">
    <property type="nucleotide sequence ID" value="NZ_JABXXP010000004.1"/>
</dbReference>
<dbReference type="AlphaFoldDB" id="A0A7Y7IU08"/>
<sequence length="159" mass="17430">MEVEMRSPALGDTSDYGALEEIANTSSTPVLLNYSQHYTLLADLVSEARDAFNGVTIFARFSGPYMLSLPKSLLAPDVFLGHDPHTWLAGVPDPGPVLLISDHFRRDTIERGDNSLTCQAWGIENDTFTSWFSRAQVTASLGSITYGHDAAEEWLDHAA</sequence>
<dbReference type="EMBL" id="JABXXP010000004">
    <property type="protein sequence ID" value="NVN09781.1"/>
    <property type="molecule type" value="Genomic_DNA"/>
</dbReference>
<evidence type="ECO:0000313" key="1">
    <source>
        <dbReference type="EMBL" id="NVN09781.1"/>
    </source>
</evidence>
<proteinExistence type="predicted"/>
<evidence type="ECO:0000313" key="2">
    <source>
        <dbReference type="Proteomes" id="UP000534870"/>
    </source>
</evidence>
<accession>A0A7Y7IU08</accession>
<gene>
    <name evidence="1" type="ORF">HUK84_01230</name>
</gene>